<dbReference type="InterPro" id="IPR004606">
    <property type="entry name" value="Mop_domain"/>
</dbReference>
<proteinExistence type="predicted"/>
<evidence type="ECO:0000259" key="3">
    <source>
        <dbReference type="PROSITE" id="PS51866"/>
    </source>
</evidence>
<dbReference type="OrthoDB" id="122515at2"/>
<dbReference type="InterPro" id="IPR005116">
    <property type="entry name" value="Transp-assoc_OB_typ1"/>
</dbReference>
<dbReference type="RefSeq" id="WP_006188779.1">
    <property type="nucleotide sequence ID" value="NZ_ACYH01000037.1"/>
</dbReference>
<dbReference type="Proteomes" id="UP000004509">
    <property type="component" value="Unassembled WGS sequence"/>
</dbReference>
<dbReference type="InterPro" id="IPR008995">
    <property type="entry name" value="Mo/tungstate-bd_C_term_dom"/>
</dbReference>
<evidence type="ECO:0000313" key="5">
    <source>
        <dbReference type="Proteomes" id="UP000004509"/>
    </source>
</evidence>
<dbReference type="Gene3D" id="2.40.50.100">
    <property type="match status" value="1"/>
</dbReference>
<sequence>MKLSARNQFPGTVTKVAEGAVNGIVTIDVNGTPVSGIR</sequence>
<evidence type="ECO:0000256" key="2">
    <source>
        <dbReference type="PROSITE-ProRule" id="PRU01213"/>
    </source>
</evidence>
<dbReference type="AlphaFoldDB" id="C8PQC4"/>
<dbReference type="GO" id="GO:0015689">
    <property type="term" value="P:molybdate ion transport"/>
    <property type="evidence" value="ECO:0007669"/>
    <property type="project" value="InterPro"/>
</dbReference>
<name>C8PQC4_9SPIR</name>
<organism evidence="4 5">
    <name type="scientific">Treponema vincentii ATCC 35580</name>
    <dbReference type="NCBI Taxonomy" id="596324"/>
    <lineage>
        <taxon>Bacteria</taxon>
        <taxon>Pseudomonadati</taxon>
        <taxon>Spirochaetota</taxon>
        <taxon>Spirochaetia</taxon>
        <taxon>Spirochaetales</taxon>
        <taxon>Treponemataceae</taxon>
        <taxon>Treponema</taxon>
    </lineage>
</organism>
<keyword evidence="1 2" id="KW-0500">Molybdenum</keyword>
<accession>C8PQC4</accession>
<evidence type="ECO:0000256" key="1">
    <source>
        <dbReference type="ARBA" id="ARBA00022505"/>
    </source>
</evidence>
<dbReference type="Pfam" id="PF03459">
    <property type="entry name" value="TOBE"/>
    <property type="match status" value="1"/>
</dbReference>
<gene>
    <name evidence="4" type="ORF">TREVI0001_2026</name>
</gene>
<dbReference type="STRING" id="596324.TREVI0001_2026"/>
<protein>
    <recommendedName>
        <fullName evidence="3">Mop domain-containing protein</fullName>
    </recommendedName>
</protein>
<feature type="domain" description="Mop" evidence="3">
    <location>
        <begin position="2"/>
        <end position="38"/>
    </location>
</feature>
<evidence type="ECO:0000313" key="4">
    <source>
        <dbReference type="EMBL" id="EEV20279.1"/>
    </source>
</evidence>
<comment type="caution">
    <text evidence="4">The sequence shown here is derived from an EMBL/GenBank/DDBJ whole genome shotgun (WGS) entry which is preliminary data.</text>
</comment>
<dbReference type="SUPFAM" id="SSF50331">
    <property type="entry name" value="MOP-like"/>
    <property type="match status" value="1"/>
</dbReference>
<dbReference type="PROSITE" id="PS51866">
    <property type="entry name" value="MOP"/>
    <property type="match status" value="1"/>
</dbReference>
<dbReference type="EMBL" id="ACYH01000037">
    <property type="protein sequence ID" value="EEV20279.1"/>
    <property type="molecule type" value="Genomic_DNA"/>
</dbReference>
<reference evidence="4 5" key="1">
    <citation type="submission" date="2009-07" db="EMBL/GenBank/DDBJ databases">
        <authorList>
            <person name="Madupu R."/>
            <person name="Sebastian Y."/>
            <person name="Durkin A.S."/>
            <person name="Torralba M."/>
            <person name="Methe B."/>
            <person name="Sutton G.G."/>
            <person name="Strausberg R.L."/>
            <person name="Nelson K.E."/>
        </authorList>
    </citation>
    <scope>NUCLEOTIDE SEQUENCE [LARGE SCALE GENOMIC DNA]</scope>
    <source>
        <strain evidence="4 5">ATCC 35580</strain>
    </source>
</reference>